<evidence type="ECO:0000259" key="1">
    <source>
        <dbReference type="Pfam" id="PF13304"/>
    </source>
</evidence>
<evidence type="ECO:0000313" key="3">
    <source>
        <dbReference type="EMBL" id="KAK9864298.1"/>
    </source>
</evidence>
<dbReference type="Gene3D" id="3.40.50.300">
    <property type="entry name" value="P-loop containing nucleotide triphosphate hydrolases"/>
    <property type="match status" value="1"/>
</dbReference>
<dbReference type="Pfam" id="PF13304">
    <property type="entry name" value="AAA_21"/>
    <property type="match status" value="1"/>
</dbReference>
<evidence type="ECO:0008006" key="5">
    <source>
        <dbReference type="Google" id="ProtNLM"/>
    </source>
</evidence>
<dbReference type="InterPro" id="IPR026082">
    <property type="entry name" value="ABCA"/>
</dbReference>
<organism evidence="3 4">
    <name type="scientific">Apatococcus fuscideae</name>
    <dbReference type="NCBI Taxonomy" id="2026836"/>
    <lineage>
        <taxon>Eukaryota</taxon>
        <taxon>Viridiplantae</taxon>
        <taxon>Chlorophyta</taxon>
        <taxon>core chlorophytes</taxon>
        <taxon>Trebouxiophyceae</taxon>
        <taxon>Chlorellales</taxon>
        <taxon>Chlorellaceae</taxon>
        <taxon>Apatococcus</taxon>
    </lineage>
</organism>
<dbReference type="InterPro" id="IPR056788">
    <property type="entry name" value="ABCA2/9/11_C"/>
</dbReference>
<dbReference type="Proteomes" id="UP001485043">
    <property type="component" value="Unassembled WGS sequence"/>
</dbReference>
<gene>
    <name evidence="3" type="ORF">WJX84_002245</name>
</gene>
<dbReference type="PANTHER" id="PTHR19229:SF205">
    <property type="entry name" value="ABC TRANSPORTER A FAMILY MEMBER 1-RELATED"/>
    <property type="match status" value="1"/>
</dbReference>
<dbReference type="GO" id="GO:0140359">
    <property type="term" value="F:ABC-type transporter activity"/>
    <property type="evidence" value="ECO:0007669"/>
    <property type="project" value="InterPro"/>
</dbReference>
<sequence>MAPIVQVEGAGIPRRQPLHRLLEQVKLTEAADQRADKYSGGMRRRLTVAIALIGRPKVVFMDEPTTGMDPVSRRHVWELVTELKRESAIILTTHSMEEADILGDRVAIMARGRLRAIGTPIHLKQQYGAGYSITIAVQAEDGGQDMPMEQRRMRIRAAVAEMLGVTKIRLVAGTHLHFNVPPEAGHQLPTFLTFMKEHKDELGVSDPQLQLAPLEDVFLTVVRKAELEHSHERGQVMRLVISEEHITLQVPVGASTIESPSGHLYDILFAAFAAWLQPSLRRAQQLFNRPRSTSRSSVKNSGDFVRAAAAIWLSAAVDGTCGSQS</sequence>
<feature type="domain" description="ATPase AAA-type core" evidence="1">
    <location>
        <begin position="24"/>
        <end position="98"/>
    </location>
</feature>
<dbReference type="EMBL" id="JALJOV010000370">
    <property type="protein sequence ID" value="KAK9864298.1"/>
    <property type="molecule type" value="Genomic_DNA"/>
</dbReference>
<dbReference type="SUPFAM" id="SSF52540">
    <property type="entry name" value="P-loop containing nucleoside triphosphate hydrolases"/>
    <property type="match status" value="1"/>
</dbReference>
<dbReference type="InterPro" id="IPR003959">
    <property type="entry name" value="ATPase_AAA_core"/>
</dbReference>
<dbReference type="GO" id="GO:0005524">
    <property type="term" value="F:ATP binding"/>
    <property type="evidence" value="ECO:0007669"/>
    <property type="project" value="InterPro"/>
</dbReference>
<name>A0AAW1T627_9CHLO</name>
<dbReference type="AlphaFoldDB" id="A0AAW1T627"/>
<dbReference type="PANTHER" id="PTHR19229">
    <property type="entry name" value="ATP-BINDING CASSETTE TRANSPORTER SUBFAMILY A ABCA"/>
    <property type="match status" value="1"/>
</dbReference>
<comment type="caution">
    <text evidence="3">The sequence shown here is derived from an EMBL/GenBank/DDBJ whole genome shotgun (WGS) entry which is preliminary data.</text>
</comment>
<keyword evidence="4" id="KW-1185">Reference proteome</keyword>
<dbReference type="GO" id="GO:0005319">
    <property type="term" value="F:lipid transporter activity"/>
    <property type="evidence" value="ECO:0007669"/>
    <property type="project" value="TreeGrafter"/>
</dbReference>
<reference evidence="3 4" key="1">
    <citation type="journal article" date="2024" name="Nat. Commun.">
        <title>Phylogenomics reveals the evolutionary origins of lichenization in chlorophyte algae.</title>
        <authorList>
            <person name="Puginier C."/>
            <person name="Libourel C."/>
            <person name="Otte J."/>
            <person name="Skaloud P."/>
            <person name="Haon M."/>
            <person name="Grisel S."/>
            <person name="Petersen M."/>
            <person name="Berrin J.G."/>
            <person name="Delaux P.M."/>
            <person name="Dal Grande F."/>
            <person name="Keller J."/>
        </authorList>
    </citation>
    <scope>NUCLEOTIDE SEQUENCE [LARGE SCALE GENOMIC DNA]</scope>
    <source>
        <strain evidence="3 4">SAG 2523</strain>
    </source>
</reference>
<evidence type="ECO:0000259" key="2">
    <source>
        <dbReference type="Pfam" id="PF25158"/>
    </source>
</evidence>
<feature type="domain" description="ABC transporter A family member 2/9/11 C-terminal" evidence="2">
    <location>
        <begin position="217"/>
        <end position="260"/>
    </location>
</feature>
<evidence type="ECO:0000313" key="4">
    <source>
        <dbReference type="Proteomes" id="UP001485043"/>
    </source>
</evidence>
<accession>A0AAW1T627</accession>
<dbReference type="GO" id="GO:0016020">
    <property type="term" value="C:membrane"/>
    <property type="evidence" value="ECO:0007669"/>
    <property type="project" value="InterPro"/>
</dbReference>
<dbReference type="Pfam" id="PF25158">
    <property type="entry name" value="ABCA11_C"/>
    <property type="match status" value="1"/>
</dbReference>
<proteinExistence type="predicted"/>
<protein>
    <recommendedName>
        <fullName evidence="5">ATPase AAA-type core domain-containing protein</fullName>
    </recommendedName>
</protein>
<dbReference type="GO" id="GO:0016887">
    <property type="term" value="F:ATP hydrolysis activity"/>
    <property type="evidence" value="ECO:0007669"/>
    <property type="project" value="InterPro"/>
</dbReference>
<dbReference type="InterPro" id="IPR027417">
    <property type="entry name" value="P-loop_NTPase"/>
</dbReference>